<keyword evidence="3" id="KW-0472">Membrane</keyword>
<name>A0ABD5RLH1_9EURY</name>
<gene>
    <name evidence="4" type="ORF">ACFPYI_09105</name>
</gene>
<feature type="transmembrane region" description="Helical" evidence="3">
    <location>
        <begin position="224"/>
        <end position="248"/>
    </location>
</feature>
<dbReference type="Proteomes" id="UP001596099">
    <property type="component" value="Unassembled WGS sequence"/>
</dbReference>
<reference evidence="4 5" key="1">
    <citation type="journal article" date="2019" name="Int. J. Syst. Evol. Microbiol.">
        <title>The Global Catalogue of Microorganisms (GCM) 10K type strain sequencing project: providing services to taxonomists for standard genome sequencing and annotation.</title>
        <authorList>
            <consortium name="The Broad Institute Genomics Platform"/>
            <consortium name="The Broad Institute Genome Sequencing Center for Infectious Disease"/>
            <person name="Wu L."/>
            <person name="Ma J."/>
        </authorList>
    </citation>
    <scope>NUCLEOTIDE SEQUENCE [LARGE SCALE GENOMIC DNA]</scope>
    <source>
        <strain evidence="4 5">CGMCC 1.12543</strain>
    </source>
</reference>
<dbReference type="AlphaFoldDB" id="A0ABD5RLH1"/>
<dbReference type="RefSeq" id="WP_247414380.1">
    <property type="nucleotide sequence ID" value="NZ_JALLGW010000001.1"/>
</dbReference>
<evidence type="ECO:0000256" key="1">
    <source>
        <dbReference type="SAM" id="Coils"/>
    </source>
</evidence>
<feature type="region of interest" description="Disordered" evidence="2">
    <location>
        <begin position="281"/>
        <end position="320"/>
    </location>
</feature>
<feature type="transmembrane region" description="Helical" evidence="3">
    <location>
        <begin position="260"/>
        <end position="277"/>
    </location>
</feature>
<feature type="coiled-coil region" evidence="1">
    <location>
        <begin position="181"/>
        <end position="208"/>
    </location>
</feature>
<proteinExistence type="predicted"/>
<keyword evidence="3" id="KW-0812">Transmembrane</keyword>
<keyword evidence="5" id="KW-1185">Reference proteome</keyword>
<evidence type="ECO:0000313" key="4">
    <source>
        <dbReference type="EMBL" id="MFC5971486.1"/>
    </source>
</evidence>
<dbReference type="EMBL" id="JBHSQH010000001">
    <property type="protein sequence ID" value="MFC5971486.1"/>
    <property type="molecule type" value="Genomic_DNA"/>
</dbReference>
<feature type="coiled-coil region" evidence="1">
    <location>
        <begin position="36"/>
        <end position="77"/>
    </location>
</feature>
<feature type="transmembrane region" description="Helical" evidence="3">
    <location>
        <begin position="6"/>
        <end position="26"/>
    </location>
</feature>
<accession>A0ABD5RLH1</accession>
<evidence type="ECO:0000256" key="2">
    <source>
        <dbReference type="SAM" id="MobiDB-lite"/>
    </source>
</evidence>
<evidence type="ECO:0008006" key="6">
    <source>
        <dbReference type="Google" id="ProtNLM"/>
    </source>
</evidence>
<keyword evidence="1" id="KW-0175">Coiled coil</keyword>
<evidence type="ECO:0000313" key="5">
    <source>
        <dbReference type="Proteomes" id="UP001596099"/>
    </source>
</evidence>
<feature type="compositionally biased region" description="Acidic residues" evidence="2">
    <location>
        <begin position="297"/>
        <end position="320"/>
    </location>
</feature>
<protein>
    <recommendedName>
        <fullName evidence="6">DUF106 domain-containing protein</fullName>
    </recommendedName>
</protein>
<sequence>MAPLGFYGSLATAGGVFLGLLSAYLTSRIAGMQSERDSIRRRVEAVDARRRSLREQRELIRDEIEGIEEKWAREERESKAKRDIKEFIDDHAGEDWSPAPKDVEFTDVLDEVASFVNVPRDALPAEHIDEASERFGDILYVLEKAQIPYARPDPLALMGDIATATNADSSNRWAVQERERYDAQRSRLVEVSTEMSALQRERESLSDRFENTDPEQLRSNLKDVGLAAIASVIFPLVVAGMHVSGLVVPGIPFATTIEPLVVFAIWVVGLGVVFAHMNSELTDNDDSLPDESAAVENDSETDDPPAEAEAVEATESEAAD</sequence>
<keyword evidence="3" id="KW-1133">Transmembrane helix</keyword>
<evidence type="ECO:0000256" key="3">
    <source>
        <dbReference type="SAM" id="Phobius"/>
    </source>
</evidence>
<organism evidence="4 5">
    <name type="scientific">Halomarina salina</name>
    <dbReference type="NCBI Taxonomy" id="1872699"/>
    <lineage>
        <taxon>Archaea</taxon>
        <taxon>Methanobacteriati</taxon>
        <taxon>Methanobacteriota</taxon>
        <taxon>Stenosarchaea group</taxon>
        <taxon>Halobacteria</taxon>
        <taxon>Halobacteriales</taxon>
        <taxon>Natronomonadaceae</taxon>
        <taxon>Halomarina</taxon>
    </lineage>
</organism>
<comment type="caution">
    <text evidence="4">The sequence shown here is derived from an EMBL/GenBank/DDBJ whole genome shotgun (WGS) entry which is preliminary data.</text>
</comment>